<dbReference type="Pfam" id="PF00014">
    <property type="entry name" value="Kunitz_BPTI"/>
    <property type="match status" value="1"/>
</dbReference>
<sequence>MIASCGLLLVLVINAVVVTESGHHNRVNCLLPPKTGPCKGSFARYYYDIETRGCKAFIYGGCEGNSNNFSKKHHCEKRCRKVRFFGKY</sequence>
<evidence type="ECO:0000256" key="9">
    <source>
        <dbReference type="SAM" id="SignalP"/>
    </source>
</evidence>
<dbReference type="PANTHER" id="PTHR10083:SF376">
    <property type="entry name" value="SERINE PEPTIDASE INHIBITOR, KUNITZ TYPE, 3"/>
    <property type="match status" value="1"/>
</dbReference>
<dbReference type="InterPro" id="IPR020901">
    <property type="entry name" value="Prtase_inh_Kunz-CS"/>
</dbReference>
<evidence type="ECO:0000256" key="8">
    <source>
        <dbReference type="ARBA" id="ARBA00061462"/>
    </source>
</evidence>
<dbReference type="FunFam" id="4.10.410.10:FF:000072">
    <property type="entry name" value="Kunitz-type serine protease inhibitor BmKTT-3"/>
    <property type="match status" value="1"/>
</dbReference>
<keyword evidence="6" id="KW-0800">Toxin</keyword>
<dbReference type="InterPro" id="IPR050098">
    <property type="entry name" value="TFPI/VKTCI-like"/>
</dbReference>
<comment type="subcellular location">
    <subcellularLocation>
        <location evidence="1">Secreted</location>
    </subcellularLocation>
</comment>
<keyword evidence="2" id="KW-0964">Secreted</keyword>
<evidence type="ECO:0000256" key="4">
    <source>
        <dbReference type="ARBA" id="ARBA00022900"/>
    </source>
</evidence>
<evidence type="ECO:0000256" key="3">
    <source>
        <dbReference type="ARBA" id="ARBA00022690"/>
    </source>
</evidence>
<keyword evidence="9" id="KW-0732">Signal</keyword>
<evidence type="ECO:0000256" key="6">
    <source>
        <dbReference type="ARBA" id="ARBA00023240"/>
    </source>
</evidence>
<keyword evidence="6" id="KW-1199">Hemostasis impairing toxin</keyword>
<keyword evidence="7" id="KW-1203">Blood coagulation cascade inhibiting toxin</keyword>
<proteinExistence type="inferred from homology"/>
<dbReference type="PANTHER" id="PTHR10083">
    <property type="entry name" value="KUNITZ-TYPE PROTEASE INHIBITOR-RELATED"/>
    <property type="match status" value="1"/>
</dbReference>
<dbReference type="SUPFAM" id="SSF57362">
    <property type="entry name" value="BPTI-like"/>
    <property type="match status" value="1"/>
</dbReference>
<evidence type="ECO:0000313" key="11">
    <source>
        <dbReference type="EMBL" id="JAW07144.1"/>
    </source>
</evidence>
<dbReference type="GO" id="GO:0044562">
    <property type="term" value="P:venom-mediated inhibition of voltage-gated potassium channel activity"/>
    <property type="evidence" value="ECO:0007669"/>
    <property type="project" value="UniProtKB-ARBA"/>
</dbReference>
<evidence type="ECO:0000256" key="7">
    <source>
        <dbReference type="ARBA" id="ARBA00034146"/>
    </source>
</evidence>
<keyword evidence="5" id="KW-1015">Disulfide bond</keyword>
<dbReference type="GO" id="GO:0005615">
    <property type="term" value="C:extracellular space"/>
    <property type="evidence" value="ECO:0007669"/>
    <property type="project" value="TreeGrafter"/>
</dbReference>
<feature type="domain" description="BPTI/Kunitz inhibitor" evidence="10">
    <location>
        <begin position="29"/>
        <end position="79"/>
    </location>
</feature>
<dbReference type="PROSITE" id="PS50279">
    <property type="entry name" value="BPTI_KUNITZ_2"/>
    <property type="match status" value="1"/>
</dbReference>
<protein>
    <submittedName>
        <fullName evidence="11">Putative Protease inhibitor</fullName>
    </submittedName>
</protein>
<feature type="signal peptide" evidence="9">
    <location>
        <begin position="1"/>
        <end position="21"/>
    </location>
</feature>
<comment type="similarity">
    <text evidence="8">Belongs to the venom Kunitz-type family. Scorpion delta-Ktx subfamily. Delta-Ktx 1 sub-subfamily.</text>
</comment>
<dbReference type="InterPro" id="IPR002223">
    <property type="entry name" value="Kunitz_BPTI"/>
</dbReference>
<dbReference type="PRINTS" id="PR00759">
    <property type="entry name" value="BASICPTASE"/>
</dbReference>
<organism evidence="11">
    <name type="scientific">Megacormus gertschi</name>
    <dbReference type="NCBI Taxonomy" id="1843536"/>
    <lineage>
        <taxon>Eukaryota</taxon>
        <taxon>Metazoa</taxon>
        <taxon>Ecdysozoa</taxon>
        <taxon>Arthropoda</taxon>
        <taxon>Chelicerata</taxon>
        <taxon>Arachnida</taxon>
        <taxon>Scorpiones</taxon>
        <taxon>Iurida</taxon>
        <taxon>Chactoidea</taxon>
        <taxon>Euscorpiidae</taxon>
        <taxon>Megacorminae</taxon>
        <taxon>Megacormini</taxon>
        <taxon>Megacormus</taxon>
    </lineage>
</organism>
<accession>A0A224XGG2</accession>
<dbReference type="PROSITE" id="PS00280">
    <property type="entry name" value="BPTI_KUNITZ_1"/>
    <property type="match status" value="1"/>
</dbReference>
<dbReference type="EMBL" id="GFBG01000023">
    <property type="protein sequence ID" value="JAW07144.1"/>
    <property type="molecule type" value="Transcribed_RNA"/>
</dbReference>
<dbReference type="Gene3D" id="4.10.410.10">
    <property type="entry name" value="Pancreatic trypsin inhibitor Kunitz domain"/>
    <property type="match status" value="1"/>
</dbReference>
<dbReference type="AlphaFoldDB" id="A0A224XGG2"/>
<reference evidence="11" key="1">
    <citation type="submission" date="2016-10" db="EMBL/GenBank/DDBJ databases">
        <title>Venom proteomic and venom gland transcriptomic analyses of the scorpion Megacormus gertschi Diaz-Najera, 1966 (Scorpiones: Euscorpiidae: Megacorminae).</title>
        <authorList>
            <person name="Santibanez-Lopez C.E."/>
            <person name="Cid-Uribe J.I."/>
            <person name="Zamudio F.Z."/>
            <person name="Batista C.V."/>
            <person name="Ortiz E."/>
            <person name="Possani L.D."/>
        </authorList>
    </citation>
    <scope>NUCLEOTIDE SEQUENCE</scope>
    <source>
        <tissue evidence="11">Venom gland</tissue>
    </source>
</reference>
<dbReference type="GO" id="GO:0004867">
    <property type="term" value="F:serine-type endopeptidase inhibitor activity"/>
    <property type="evidence" value="ECO:0007669"/>
    <property type="project" value="UniProtKB-KW"/>
</dbReference>
<feature type="chain" id="PRO_5013075875" evidence="9">
    <location>
        <begin position="22"/>
        <end position="88"/>
    </location>
</feature>
<dbReference type="CDD" id="cd22603">
    <property type="entry name" value="Kunitz_SmCI_3-like"/>
    <property type="match status" value="1"/>
</dbReference>
<dbReference type="SMART" id="SM00131">
    <property type="entry name" value="KU"/>
    <property type="match status" value="1"/>
</dbReference>
<keyword evidence="3" id="KW-0646">Protease inhibitor</keyword>
<keyword evidence="4" id="KW-0722">Serine protease inhibitor</keyword>
<evidence type="ECO:0000256" key="1">
    <source>
        <dbReference type="ARBA" id="ARBA00004613"/>
    </source>
</evidence>
<evidence type="ECO:0000256" key="5">
    <source>
        <dbReference type="ARBA" id="ARBA00023157"/>
    </source>
</evidence>
<evidence type="ECO:0000256" key="2">
    <source>
        <dbReference type="ARBA" id="ARBA00022525"/>
    </source>
</evidence>
<name>A0A224XGG2_9SCOR</name>
<evidence type="ECO:0000259" key="10">
    <source>
        <dbReference type="PROSITE" id="PS50279"/>
    </source>
</evidence>
<dbReference type="InterPro" id="IPR036880">
    <property type="entry name" value="Kunitz_BPTI_sf"/>
</dbReference>